<dbReference type="RefSeq" id="WP_151132770.1">
    <property type="nucleotide sequence ID" value="NZ_CP043311.1"/>
</dbReference>
<dbReference type="PANTHER" id="PTHR22916">
    <property type="entry name" value="GLYCOSYLTRANSFERASE"/>
    <property type="match status" value="1"/>
</dbReference>
<feature type="domain" description="Glycosyltransferase 2-like" evidence="1">
    <location>
        <begin position="8"/>
        <end position="100"/>
    </location>
</feature>
<organism evidence="2 3">
    <name type="scientific">Metapseudomonas lalkuanensis</name>
    <dbReference type="NCBI Taxonomy" id="2604832"/>
    <lineage>
        <taxon>Bacteria</taxon>
        <taxon>Pseudomonadati</taxon>
        <taxon>Pseudomonadota</taxon>
        <taxon>Gammaproteobacteria</taxon>
        <taxon>Pseudomonadales</taxon>
        <taxon>Pseudomonadaceae</taxon>
        <taxon>Metapseudomonas</taxon>
    </lineage>
</organism>
<dbReference type="Pfam" id="PF00535">
    <property type="entry name" value="Glycos_transf_2"/>
    <property type="match status" value="1"/>
</dbReference>
<dbReference type="Gene3D" id="3.90.550.10">
    <property type="entry name" value="Spore Coat Polysaccharide Biosynthesis Protein SpsA, Chain A"/>
    <property type="match status" value="1"/>
</dbReference>
<dbReference type="AlphaFoldDB" id="A0A5J6QN12"/>
<sequence>MGERRLLSIVIPTHNRSKYAIECVKSILETNSNEFEVVVHDTSDDSCELKAWAVSVSDDRLRYVHWGESLSMTQNHEKAIALASGEFVCLIGDDDSVSSQIILAAKFADRMGIDILTPEIKAMYSWPDFKTRFYGRAHAGKLYLGKISRKIVKKNSAQALKISLDNACQGTEGLPKLYHGLVRKTLLDELRKSTGLVFYGTSPDISASLGLALVSTHFYVVDFPFTIPGASGGSNTGRSAVNRHKGDIKNDPHMRPFKNLTWPKELPFFFSVETVWAHAAWETLSFRAPELLVDFNLSRLIAVCKARHSDFRAPIEQAETYLFGVEGRRYSSEAVRLARLGFFFERLVGKIKRMLHPLPNNGMKAYGPYENVRYARLKAEQLLGNDPVFKE</sequence>
<dbReference type="SUPFAM" id="SSF53448">
    <property type="entry name" value="Nucleotide-diphospho-sugar transferases"/>
    <property type="match status" value="1"/>
</dbReference>
<dbReference type="EMBL" id="CP043311">
    <property type="protein sequence ID" value="QEY62226.1"/>
    <property type="molecule type" value="Genomic_DNA"/>
</dbReference>
<dbReference type="InterPro" id="IPR029044">
    <property type="entry name" value="Nucleotide-diphossugar_trans"/>
</dbReference>
<evidence type="ECO:0000313" key="3">
    <source>
        <dbReference type="Proteomes" id="UP000327179"/>
    </source>
</evidence>
<evidence type="ECO:0000313" key="2">
    <source>
        <dbReference type="EMBL" id="QEY62226.1"/>
    </source>
</evidence>
<gene>
    <name evidence="2" type="ORF">FXN65_09115</name>
</gene>
<dbReference type="CDD" id="cd00761">
    <property type="entry name" value="Glyco_tranf_GTA_type"/>
    <property type="match status" value="1"/>
</dbReference>
<reference evidence="2 3" key="1">
    <citation type="submission" date="2019-08" db="EMBL/GenBank/DDBJ databases">
        <title>Whole-genome Sequencing of e-waste polymer degrading bacterium Pseudomonas sp. strain PE08.</title>
        <authorList>
            <person name="Kirdat K."/>
            <person name="Debbarma P."/>
            <person name="Narawade N."/>
            <person name="Suyal D."/>
            <person name="Thorat V."/>
            <person name="Shouche Y."/>
            <person name="Goel R."/>
            <person name="Yadav A."/>
        </authorList>
    </citation>
    <scope>NUCLEOTIDE SEQUENCE [LARGE SCALE GENOMIC DNA]</scope>
    <source>
        <strain evidence="2 3">PE08</strain>
    </source>
</reference>
<accession>A0A5J6QN12</accession>
<dbReference type="InterPro" id="IPR001173">
    <property type="entry name" value="Glyco_trans_2-like"/>
</dbReference>
<dbReference type="KEGG" id="plal:FXN65_09115"/>
<proteinExistence type="predicted"/>
<dbReference type="PANTHER" id="PTHR22916:SF3">
    <property type="entry name" value="UDP-GLCNAC:BETAGAL BETA-1,3-N-ACETYLGLUCOSAMINYLTRANSFERASE-LIKE PROTEIN 1"/>
    <property type="match status" value="1"/>
</dbReference>
<name>A0A5J6QN12_9GAMM</name>
<protein>
    <submittedName>
        <fullName evidence="2">Glycosyltransferase family 2 protein</fullName>
    </submittedName>
</protein>
<dbReference type="Proteomes" id="UP000327179">
    <property type="component" value="Chromosome"/>
</dbReference>
<keyword evidence="3" id="KW-1185">Reference proteome</keyword>
<keyword evidence="2" id="KW-0808">Transferase</keyword>
<evidence type="ECO:0000259" key="1">
    <source>
        <dbReference type="Pfam" id="PF00535"/>
    </source>
</evidence>
<dbReference type="GO" id="GO:0016758">
    <property type="term" value="F:hexosyltransferase activity"/>
    <property type="evidence" value="ECO:0007669"/>
    <property type="project" value="UniProtKB-ARBA"/>
</dbReference>